<dbReference type="SMART" id="SM00387">
    <property type="entry name" value="HATPase_c"/>
    <property type="match status" value="1"/>
</dbReference>
<evidence type="ECO:0000256" key="3">
    <source>
        <dbReference type="ARBA" id="ARBA00022553"/>
    </source>
</evidence>
<evidence type="ECO:0000256" key="8">
    <source>
        <dbReference type="SAM" id="Phobius"/>
    </source>
</evidence>
<dbReference type="AlphaFoldDB" id="A0A1G6YJV1"/>
<dbReference type="InterPro" id="IPR050428">
    <property type="entry name" value="TCS_sensor_his_kinase"/>
</dbReference>
<dbReference type="EC" id="2.7.13.3" evidence="2"/>
<dbReference type="PROSITE" id="PS50109">
    <property type="entry name" value="HIS_KIN"/>
    <property type="match status" value="1"/>
</dbReference>
<evidence type="ECO:0000259" key="9">
    <source>
        <dbReference type="PROSITE" id="PS50109"/>
    </source>
</evidence>
<keyword evidence="4" id="KW-0808">Transferase</keyword>
<dbReference type="InterPro" id="IPR036890">
    <property type="entry name" value="HATPase_C_sf"/>
</dbReference>
<keyword evidence="5 8" id="KW-0812">Transmembrane</keyword>
<evidence type="ECO:0000256" key="6">
    <source>
        <dbReference type="ARBA" id="ARBA00022777"/>
    </source>
</evidence>
<dbReference type="EMBL" id="FNAG01000010">
    <property type="protein sequence ID" value="SDD90273.1"/>
    <property type="molecule type" value="Genomic_DNA"/>
</dbReference>
<dbReference type="PANTHER" id="PTHR45436:SF5">
    <property type="entry name" value="SENSOR HISTIDINE KINASE TRCS"/>
    <property type="match status" value="1"/>
</dbReference>
<dbReference type="SMART" id="SM00388">
    <property type="entry name" value="HisKA"/>
    <property type="match status" value="1"/>
</dbReference>
<dbReference type="Gene3D" id="1.10.287.130">
    <property type="match status" value="1"/>
</dbReference>
<protein>
    <recommendedName>
        <fullName evidence="2">histidine kinase</fullName>
        <ecNumber evidence="2">2.7.13.3</ecNumber>
    </recommendedName>
</protein>
<dbReference type="RefSeq" id="WP_091244014.1">
    <property type="nucleotide sequence ID" value="NZ_FNAG01000010.1"/>
</dbReference>
<dbReference type="InterPro" id="IPR036097">
    <property type="entry name" value="HisK_dim/P_sf"/>
</dbReference>
<keyword evidence="7 8" id="KW-1133">Transmembrane helix</keyword>
<reference evidence="10 11" key="1">
    <citation type="submission" date="2016-10" db="EMBL/GenBank/DDBJ databases">
        <authorList>
            <person name="de Groot N.N."/>
        </authorList>
    </citation>
    <scope>NUCLEOTIDE SEQUENCE [LARGE SCALE GENOMIC DNA]</scope>
    <source>
        <strain evidence="10 11">DSM 16957</strain>
    </source>
</reference>
<dbReference type="Pfam" id="PF00512">
    <property type="entry name" value="HisKA"/>
    <property type="match status" value="1"/>
</dbReference>
<evidence type="ECO:0000256" key="2">
    <source>
        <dbReference type="ARBA" id="ARBA00012438"/>
    </source>
</evidence>
<dbReference type="InterPro" id="IPR005467">
    <property type="entry name" value="His_kinase_dom"/>
</dbReference>
<dbReference type="InterPro" id="IPR003661">
    <property type="entry name" value="HisK_dim/P_dom"/>
</dbReference>
<keyword evidence="8" id="KW-0472">Membrane</keyword>
<evidence type="ECO:0000256" key="7">
    <source>
        <dbReference type="ARBA" id="ARBA00022989"/>
    </source>
</evidence>
<sequence length="656" mass="69549">MRLRQQLVLLAAAALALPAAGWVLVRELEAQLRRGQEAQQSATLEVMNRAMERALLRDPGLLPLAPGGITVPESSGPIELDGYDSDWPQTAGSARALDSSGRLHLRAARSEQALHLLIDVADTSRLRAEAAQPEAQYADRVELDLDTLDGRARLRLANAAPGALSVQALGGPAPRVSGHWQEDAAGYRIELRLPPGLRPLALGLQAIDHARPGEAGQRLGDGLLRPLREPEPALSELLAALCPQAHICELQDGEGHPLLQVGELAADAGQVSGWRRLFTAVLGGIEPANPDPTGASAIDGVEPPRWRAIEDGNRLQLSDRARIEIEGETRGVLVLRQASAALLLADRALLRVLGVSLAVVLLLAGLLYLFAGRLSARIRRLSQQAEAALARGGADAARGFERSAAVDELGELSRSFGTLLDEVAGYTAYLRSLAGTLSHELHTPLAVVRGSLDNLEAQGLPAASRVYLDRARAGSERLAAIVRAMGESSRIERAIASAEPEDFDLAALVRACGEGYRELLAPRALEVRVPAQPILFHGAPDLIVQALDKLVDNARSFCPHEGSVRIELGASAQGPRIAVANTGPTLAPGRHEKLFDALVSQRPRGVAAGSAPHLGLGLHIVRLVAERHAGSARAANLADGSGVEFTLDLRGMPRAR</sequence>
<gene>
    <name evidence="10" type="ORF">SAMN04488509_11031</name>
</gene>
<name>A0A1G6YJV1_9GAMM</name>
<dbReference type="SUPFAM" id="SSF47384">
    <property type="entry name" value="Homodimeric domain of signal transducing histidine kinase"/>
    <property type="match status" value="1"/>
</dbReference>
<keyword evidence="3" id="KW-0597">Phosphoprotein</keyword>
<evidence type="ECO:0000313" key="11">
    <source>
        <dbReference type="Proteomes" id="UP000199603"/>
    </source>
</evidence>
<dbReference type="Gene3D" id="3.30.565.10">
    <property type="entry name" value="Histidine kinase-like ATPase, C-terminal domain"/>
    <property type="match status" value="1"/>
</dbReference>
<dbReference type="GO" id="GO:0000155">
    <property type="term" value="F:phosphorelay sensor kinase activity"/>
    <property type="evidence" value="ECO:0007669"/>
    <property type="project" value="InterPro"/>
</dbReference>
<keyword evidence="6 10" id="KW-0418">Kinase</keyword>
<dbReference type="Proteomes" id="UP000199603">
    <property type="component" value="Unassembled WGS sequence"/>
</dbReference>
<feature type="transmembrane region" description="Helical" evidence="8">
    <location>
        <begin position="348"/>
        <end position="371"/>
    </location>
</feature>
<evidence type="ECO:0000256" key="5">
    <source>
        <dbReference type="ARBA" id="ARBA00022692"/>
    </source>
</evidence>
<proteinExistence type="predicted"/>
<evidence type="ECO:0000256" key="4">
    <source>
        <dbReference type="ARBA" id="ARBA00022679"/>
    </source>
</evidence>
<organism evidence="10 11">
    <name type="scientific">Aquimonas voraii</name>
    <dbReference type="NCBI Taxonomy" id="265719"/>
    <lineage>
        <taxon>Bacteria</taxon>
        <taxon>Pseudomonadati</taxon>
        <taxon>Pseudomonadota</taxon>
        <taxon>Gammaproteobacteria</taxon>
        <taxon>Lysobacterales</taxon>
        <taxon>Lysobacteraceae</taxon>
        <taxon>Aquimonas</taxon>
    </lineage>
</organism>
<dbReference type="SUPFAM" id="SSF55874">
    <property type="entry name" value="ATPase domain of HSP90 chaperone/DNA topoisomerase II/histidine kinase"/>
    <property type="match status" value="1"/>
</dbReference>
<evidence type="ECO:0000256" key="1">
    <source>
        <dbReference type="ARBA" id="ARBA00000085"/>
    </source>
</evidence>
<dbReference type="OrthoDB" id="6735159at2"/>
<dbReference type="Gene3D" id="6.10.340.10">
    <property type="match status" value="1"/>
</dbReference>
<accession>A0A1G6YJV1</accession>
<evidence type="ECO:0000313" key="10">
    <source>
        <dbReference type="EMBL" id="SDD90273.1"/>
    </source>
</evidence>
<feature type="domain" description="Histidine kinase" evidence="9">
    <location>
        <begin position="436"/>
        <end position="653"/>
    </location>
</feature>
<keyword evidence="11" id="KW-1185">Reference proteome</keyword>
<dbReference type="CDD" id="cd00082">
    <property type="entry name" value="HisKA"/>
    <property type="match status" value="1"/>
</dbReference>
<dbReference type="InterPro" id="IPR003594">
    <property type="entry name" value="HATPase_dom"/>
</dbReference>
<dbReference type="STRING" id="265719.SAMN04488509_11031"/>
<dbReference type="PANTHER" id="PTHR45436">
    <property type="entry name" value="SENSOR HISTIDINE KINASE YKOH"/>
    <property type="match status" value="1"/>
</dbReference>
<comment type="catalytic activity">
    <reaction evidence="1">
        <text>ATP + protein L-histidine = ADP + protein N-phospho-L-histidine.</text>
        <dbReference type="EC" id="2.7.13.3"/>
    </reaction>
</comment>
<dbReference type="Pfam" id="PF02518">
    <property type="entry name" value="HATPase_c"/>
    <property type="match status" value="1"/>
</dbReference>